<dbReference type="InterPro" id="IPR002059">
    <property type="entry name" value="CSP_DNA-bd"/>
</dbReference>
<protein>
    <submittedName>
        <fullName evidence="2">CspA family cold shock protein</fullName>
    </submittedName>
</protein>
<dbReference type="CDD" id="cd04458">
    <property type="entry name" value="CSP_CDS"/>
    <property type="match status" value="2"/>
</dbReference>
<evidence type="ECO:0000313" key="3">
    <source>
        <dbReference type="Proteomes" id="UP000256845"/>
    </source>
</evidence>
<feature type="domain" description="CSD" evidence="1">
    <location>
        <begin position="13"/>
        <end position="78"/>
    </location>
</feature>
<dbReference type="PRINTS" id="PR00050">
    <property type="entry name" value="COLDSHOCK"/>
</dbReference>
<proteinExistence type="predicted"/>
<comment type="caution">
    <text evidence="2">The sequence shown here is derived from an EMBL/GenBank/DDBJ whole genome shotgun (WGS) entry which is preliminary data.</text>
</comment>
<organism evidence="2 3">
    <name type="scientific">Aestuariispira insulae</name>
    <dbReference type="NCBI Taxonomy" id="1461337"/>
    <lineage>
        <taxon>Bacteria</taxon>
        <taxon>Pseudomonadati</taxon>
        <taxon>Pseudomonadota</taxon>
        <taxon>Alphaproteobacteria</taxon>
        <taxon>Rhodospirillales</taxon>
        <taxon>Kiloniellaceae</taxon>
        <taxon>Aestuariispira</taxon>
    </lineage>
</organism>
<dbReference type="InterPro" id="IPR050181">
    <property type="entry name" value="Cold_shock_domain"/>
</dbReference>
<dbReference type="Proteomes" id="UP000256845">
    <property type="component" value="Unassembled WGS sequence"/>
</dbReference>
<gene>
    <name evidence="2" type="ORF">DFP90_101334</name>
</gene>
<dbReference type="PANTHER" id="PTHR11544">
    <property type="entry name" value="COLD SHOCK DOMAIN CONTAINING PROTEINS"/>
    <property type="match status" value="1"/>
</dbReference>
<dbReference type="RefSeq" id="WP_115934673.1">
    <property type="nucleotide sequence ID" value="NZ_QRDW01000001.1"/>
</dbReference>
<dbReference type="OrthoDB" id="9791685at2"/>
<name>A0A3D9HVK6_9PROT</name>
<keyword evidence="3" id="KW-1185">Reference proteome</keyword>
<feature type="domain" description="CSD" evidence="1">
    <location>
        <begin position="96"/>
        <end position="161"/>
    </location>
</feature>
<dbReference type="GO" id="GO:0003676">
    <property type="term" value="F:nucleic acid binding"/>
    <property type="evidence" value="ECO:0007669"/>
    <property type="project" value="InterPro"/>
</dbReference>
<dbReference type="PROSITE" id="PS51857">
    <property type="entry name" value="CSD_2"/>
    <property type="match status" value="2"/>
</dbReference>
<evidence type="ECO:0000313" key="2">
    <source>
        <dbReference type="EMBL" id="RED53543.1"/>
    </source>
</evidence>
<dbReference type="SMART" id="SM00357">
    <property type="entry name" value="CSP"/>
    <property type="match status" value="2"/>
</dbReference>
<dbReference type="InterPro" id="IPR011129">
    <property type="entry name" value="CSD"/>
</dbReference>
<evidence type="ECO:0000259" key="1">
    <source>
        <dbReference type="PROSITE" id="PS51857"/>
    </source>
</evidence>
<accession>A0A3D9HVK6</accession>
<sequence>MDRRLPPGLVFEKAPAVVKWFNTEKGYGFVTPQDSERDALLHASVLIKTGLQGLPEKASVVCDIAEGRKGWQVTEIHEVDLESAPSPVEENDSAALQVGSVKFYNSAKGFGFVTPDVGGRDVFISIRTLERSGLMSLETDQRVKLTVRDSPKGPQATSVELV</sequence>
<dbReference type="Gene3D" id="2.40.50.140">
    <property type="entry name" value="Nucleic acid-binding proteins"/>
    <property type="match status" value="2"/>
</dbReference>
<reference evidence="2 3" key="1">
    <citation type="submission" date="2018-07" db="EMBL/GenBank/DDBJ databases">
        <title>Genomic Encyclopedia of Type Strains, Phase III (KMG-III): the genomes of soil and plant-associated and newly described type strains.</title>
        <authorList>
            <person name="Whitman W."/>
        </authorList>
    </citation>
    <scope>NUCLEOTIDE SEQUENCE [LARGE SCALE GENOMIC DNA]</scope>
    <source>
        <strain evidence="2 3">CECT 8488</strain>
    </source>
</reference>
<dbReference type="EMBL" id="QRDW01000001">
    <property type="protein sequence ID" value="RED53543.1"/>
    <property type="molecule type" value="Genomic_DNA"/>
</dbReference>
<dbReference type="AlphaFoldDB" id="A0A3D9HVK6"/>
<dbReference type="InterPro" id="IPR012340">
    <property type="entry name" value="NA-bd_OB-fold"/>
</dbReference>
<dbReference type="Pfam" id="PF00313">
    <property type="entry name" value="CSD"/>
    <property type="match status" value="2"/>
</dbReference>
<dbReference type="SUPFAM" id="SSF50249">
    <property type="entry name" value="Nucleic acid-binding proteins"/>
    <property type="match status" value="2"/>
</dbReference>
<dbReference type="GO" id="GO:0005829">
    <property type="term" value="C:cytosol"/>
    <property type="evidence" value="ECO:0007669"/>
    <property type="project" value="UniProtKB-ARBA"/>
</dbReference>